<gene>
    <name evidence="2" type="ORF">VZ94_11830</name>
</gene>
<dbReference type="AlphaFoldDB" id="A0A0F3IHT4"/>
<feature type="transmembrane region" description="Helical" evidence="1">
    <location>
        <begin position="20"/>
        <end position="36"/>
    </location>
</feature>
<evidence type="ECO:0000256" key="1">
    <source>
        <dbReference type="SAM" id="Phobius"/>
    </source>
</evidence>
<accession>A0A0F3IHT4</accession>
<proteinExistence type="predicted"/>
<comment type="caution">
    <text evidence="2">The sequence shown here is derived from an EMBL/GenBank/DDBJ whole genome shotgun (WGS) entry which is preliminary data.</text>
</comment>
<keyword evidence="3" id="KW-1185">Reference proteome</keyword>
<keyword evidence="1" id="KW-0472">Membrane</keyword>
<dbReference type="RefSeq" id="WP_045779377.1">
    <property type="nucleotide sequence ID" value="NZ_LAJX01000116.1"/>
</dbReference>
<protein>
    <submittedName>
        <fullName evidence="2">Uncharacterized protein</fullName>
    </submittedName>
</protein>
<evidence type="ECO:0000313" key="2">
    <source>
        <dbReference type="EMBL" id="KJV06365.1"/>
    </source>
</evidence>
<reference evidence="3" key="1">
    <citation type="submission" date="2015-03" db="EMBL/GenBank/DDBJ databases">
        <title>Draft genome sequence of a novel methanotroph (Sn10-6) isolated from flooded ricefield rhizosphere in India.</title>
        <authorList>
            <person name="Pandit P.S."/>
            <person name="Pore S.D."/>
            <person name="Arora P."/>
            <person name="Kapse N.G."/>
            <person name="Dhakephalkar P.K."/>
            <person name="Rahalkar M.C."/>
        </authorList>
    </citation>
    <scope>NUCLEOTIDE SEQUENCE [LARGE SCALE GENOMIC DNA]</scope>
    <source>
        <strain evidence="3">Sn10-6</strain>
    </source>
</reference>
<dbReference type="EMBL" id="LAJX01000116">
    <property type="protein sequence ID" value="KJV06365.1"/>
    <property type="molecule type" value="Genomic_DNA"/>
</dbReference>
<name>A0A0F3IHT4_9GAMM</name>
<feature type="transmembrane region" description="Helical" evidence="1">
    <location>
        <begin position="48"/>
        <end position="68"/>
    </location>
</feature>
<evidence type="ECO:0000313" key="3">
    <source>
        <dbReference type="Proteomes" id="UP000033684"/>
    </source>
</evidence>
<dbReference type="Proteomes" id="UP000033684">
    <property type="component" value="Unassembled WGS sequence"/>
</dbReference>
<keyword evidence="1" id="KW-1133">Transmembrane helix</keyword>
<organism evidence="2 3">
    <name type="scientific">Methylocucumis oryzae</name>
    <dbReference type="NCBI Taxonomy" id="1632867"/>
    <lineage>
        <taxon>Bacteria</taxon>
        <taxon>Pseudomonadati</taxon>
        <taxon>Pseudomonadota</taxon>
        <taxon>Gammaproteobacteria</taxon>
        <taxon>Methylococcales</taxon>
        <taxon>Methylococcaceae</taxon>
        <taxon>Methylocucumis</taxon>
    </lineage>
</organism>
<sequence>MNLKDFTQLIDQTRLRQACLSYIGLGVLLVVIAEILDKQEPEPYAAYYVGAINEAISLGFWNCSLLSVY</sequence>
<dbReference type="OrthoDB" id="5573331at2"/>
<keyword evidence="1" id="KW-0812">Transmembrane</keyword>
<reference evidence="2 3" key="2">
    <citation type="journal article" date="2016" name="Microb. Ecol.">
        <title>Genome Characteristics of a Novel Type I Methanotroph (Sn10-6) Isolated from a Flooded Indian Rice Field.</title>
        <authorList>
            <person name="Rahalkar M.C."/>
            <person name="Pandit P.S."/>
            <person name="Dhakephalkar P.K."/>
            <person name="Pore S."/>
            <person name="Arora P."/>
            <person name="Kapse N."/>
        </authorList>
    </citation>
    <scope>NUCLEOTIDE SEQUENCE [LARGE SCALE GENOMIC DNA]</scope>
    <source>
        <strain evidence="2 3">Sn10-6</strain>
    </source>
</reference>